<feature type="domain" description="Serine aminopeptidase S33" evidence="1">
    <location>
        <begin position="39"/>
        <end position="293"/>
    </location>
</feature>
<sequence length="311" mass="34012">MQLFDCPENPCPDGAVVEMITTRDGVALRTARWPALSPKPKGTICLFQGRSEFIEKYFEVIRDLRARGFAVATMDWRGQGGSDRLLLDGRLGHIDDFAHYGPDIEAFIRQVALPECPSPFYGLAHSMGGAILFANLPPGASRFERLVVTTPMIDLGSKPPAARFLARFLGGIGLSRRTVPGFSPRPVGLKPFEGNPVTSDPQRYARAALVAREAPELAIGAPTVGWVRAAFAVMDHLMDPRFGADWRIPTLIFLAGEDRVVSSPAAKHFAAKLFATKAVNIPGARHEIMQERDAIRDVFWAAFDAFVPGTK</sequence>
<dbReference type="Pfam" id="PF12146">
    <property type="entry name" value="Hydrolase_4"/>
    <property type="match status" value="1"/>
</dbReference>
<comment type="caution">
    <text evidence="2">The sequence shown here is derived from an EMBL/GenBank/DDBJ whole genome shotgun (WGS) entry which is preliminary data.</text>
</comment>
<dbReference type="PANTHER" id="PTHR11614">
    <property type="entry name" value="PHOSPHOLIPASE-RELATED"/>
    <property type="match status" value="1"/>
</dbReference>
<reference evidence="3" key="1">
    <citation type="journal article" date="2019" name="Int. J. Syst. Evol. Microbiol.">
        <title>The Global Catalogue of Microorganisms (GCM) 10K type strain sequencing project: providing services to taxonomists for standard genome sequencing and annotation.</title>
        <authorList>
            <consortium name="The Broad Institute Genomics Platform"/>
            <consortium name="The Broad Institute Genome Sequencing Center for Infectious Disease"/>
            <person name="Wu L."/>
            <person name="Ma J."/>
        </authorList>
    </citation>
    <scope>NUCLEOTIDE SEQUENCE [LARGE SCALE GENOMIC DNA]</scope>
    <source>
        <strain evidence="3">NBRC 101365</strain>
    </source>
</reference>
<evidence type="ECO:0000313" key="2">
    <source>
        <dbReference type="EMBL" id="GLS17474.1"/>
    </source>
</evidence>
<evidence type="ECO:0000313" key="3">
    <source>
        <dbReference type="Proteomes" id="UP001156882"/>
    </source>
</evidence>
<dbReference type="InterPro" id="IPR051044">
    <property type="entry name" value="MAG_DAG_Lipase"/>
</dbReference>
<evidence type="ECO:0000259" key="1">
    <source>
        <dbReference type="Pfam" id="PF12146"/>
    </source>
</evidence>
<protein>
    <submittedName>
        <fullName evidence="2">Lysophospholipase</fullName>
    </submittedName>
</protein>
<organism evidence="2 3">
    <name type="scientific">Labrys miyagiensis</name>
    <dbReference type="NCBI Taxonomy" id="346912"/>
    <lineage>
        <taxon>Bacteria</taxon>
        <taxon>Pseudomonadati</taxon>
        <taxon>Pseudomonadota</taxon>
        <taxon>Alphaproteobacteria</taxon>
        <taxon>Hyphomicrobiales</taxon>
        <taxon>Xanthobacteraceae</taxon>
        <taxon>Labrys</taxon>
    </lineage>
</organism>
<dbReference type="InterPro" id="IPR029058">
    <property type="entry name" value="AB_hydrolase_fold"/>
</dbReference>
<proteinExistence type="predicted"/>
<dbReference type="Proteomes" id="UP001156882">
    <property type="component" value="Unassembled WGS sequence"/>
</dbReference>
<keyword evidence="3" id="KW-1185">Reference proteome</keyword>
<gene>
    <name evidence="2" type="primary">pldB</name>
    <name evidence="2" type="ORF">GCM10007874_04890</name>
</gene>
<dbReference type="Gene3D" id="3.40.50.1820">
    <property type="entry name" value="alpha/beta hydrolase"/>
    <property type="match status" value="1"/>
</dbReference>
<accession>A0ABQ6CFM0</accession>
<dbReference type="InterPro" id="IPR022742">
    <property type="entry name" value="Hydrolase_4"/>
</dbReference>
<name>A0ABQ6CFM0_9HYPH</name>
<dbReference type="EMBL" id="BSPC01000005">
    <property type="protein sequence ID" value="GLS17474.1"/>
    <property type="molecule type" value="Genomic_DNA"/>
</dbReference>
<dbReference type="SUPFAM" id="SSF53474">
    <property type="entry name" value="alpha/beta-Hydrolases"/>
    <property type="match status" value="1"/>
</dbReference>